<dbReference type="PANTHER" id="PTHR21444">
    <property type="entry name" value="COILED-COIL DOMAIN-CONTAINING PROTEIN 180"/>
    <property type="match status" value="1"/>
</dbReference>
<protein>
    <submittedName>
        <fullName evidence="6">Coiled-coil domain-containing protein 180</fullName>
    </submittedName>
</protein>
<keyword evidence="1" id="KW-0175">Coiled coil</keyword>
<feature type="compositionally biased region" description="Basic residues" evidence="2">
    <location>
        <begin position="604"/>
        <end position="613"/>
    </location>
</feature>
<dbReference type="Proteomes" id="UP000515129">
    <property type="component" value="Chromosome 30"/>
</dbReference>
<feature type="region of interest" description="Disordered" evidence="2">
    <location>
        <begin position="602"/>
        <end position="623"/>
    </location>
</feature>
<dbReference type="InterPro" id="IPR027914">
    <property type="entry name" value="DUF4456"/>
</dbReference>
<evidence type="ECO:0000256" key="2">
    <source>
        <dbReference type="SAM" id="MobiDB-lite"/>
    </source>
</evidence>
<sequence length="1486" mass="172372">MADTRVLPSGKVYRQMFEAQVQLSLALCDSRRKRVGDEGDCLLSGDATDSASQQLNGTFNITTRNTLYSCGKRIEDQDDSEEVWGLPDTVVPERKNSDIIDRLAEKRRRDHNKAVCQLQTELSSISVGFEPLFRQTGKDILLRLSEHNDNIENLMQKIENISDLTAHSYQDMHDIWNKVSHESSLKRKWIKELDEIYAKYESERKAMISALLRKSTTKLEKISYLMPCDVHRLIDSEAMMINQALLANQRALAKLCLNLMEKHLQMDIFQRLRWEEKLQDWKQIKLNDTVTQFRDIMNSPRIQNPKNIQDTLSTLKSDQKTQRDKRIQMLETIRDMKPPKISKSSVAEWYSALSVINEQIDCIHIATMEKLHKNFENNWQVCLAEVDLFKTEVSTYGFTSDEIQNIVNMEILPLIGQRQSQTEVYLEKLDKAFECLAKTAAYDSKCLYKFMCGAAQLWENHCAGMLNREQQLQSALGSLSQVHELENQRKEAQLDMMLDKLRQESSEEALKASLKKTLNYLEEVKNGYMDIYKEEAETVESYPSLVLQELQVYSHSVSQFFNVKEVYGQDSKGFCQLYPSLKLGRSMTNIKNERLEAEYEVKHRGSQKPHFNHRGSSAFSSSSAMDDQDYKALEYSVSQTKETLTTVKGNVYNCYGFHTTHDEEQETDLKETELVFYPKALIVELLKEVRQTFFSHLEERFHITLTNTITVVEAKKRKLKDELDLRLQLHQPRAARIERDIHNVRAAELVLHRGRMDRHCKGILDVLEDCRTEVQELQIQQNKLTKDFLMQIYNREKDFTIATSSEKINKLRTSLQTSLNKHISVIQTLQRDIRQKTEFRLEALRDSNVQIMRSFKLFSEGGNFTPQEIEVFHSHLEKMDKRIDSAEWAVIQDMEERETKCLEQAKDTLRKFEEKFSFLAIDLKFLEKMQQIFTNTRVQIRSEAFKSNMQKKVIDSMLNNLKEMTADYDQPRSDKKIVTKVEITSLTISLMEELKKRCQYLDCFLDASMAVPRPQTPLQGAFAVAARPRSHMQEKTASPDGDGLLHPSRIGVSFLDDAAVGVIKGLLKVGKAQDLKEANFDPIERRFSAVRLNSPLGSDWRSGKSPSQSGIETLRRKSVESMTTQSLRRFSKPNRFDKKFLIFGSKPEEQQDGVPFKASITSILWKANDILLLVAEEFYKKKERRSVTRPEQLQETFDQCAEEIHKRLLIYQSQSHDYHNSCLQEFQLQLKATEEFLCSVPEKLFSKLRDQYLEELTQNMTEIQHQFQLAQQQSEQKRREHSGQLSVRLSHPACETELKQLVLAEEERQTKHRQAIQNTRQEVQACAHKNAEEFVTALARLAETLLFQFDNLITIHEVQVGYAEQKKANITTLIRQAQTDPLEDKSSTLMQKGSRTWSGICYFGFTDGSSFHKQSQETATVTTAKTTLGHLKAIEERDTVHEHYGQRVQEELFKAQRECDAQERQLQQWHDHWQSQLKTLASLNSE</sequence>
<proteinExistence type="predicted"/>
<keyword evidence="5" id="KW-1185">Reference proteome</keyword>
<feature type="domain" description="DUF4455" evidence="3">
    <location>
        <begin position="105"/>
        <end position="569"/>
    </location>
</feature>
<feature type="coiled-coil region" evidence="1">
    <location>
        <begin position="895"/>
        <end position="922"/>
    </location>
</feature>
<feature type="region of interest" description="Disordered" evidence="2">
    <location>
        <begin position="1098"/>
        <end position="1124"/>
    </location>
</feature>
<dbReference type="RefSeq" id="XP_026067899.1">
    <property type="nucleotide sequence ID" value="XM_026212114.1"/>
</dbReference>
<evidence type="ECO:0000313" key="6">
    <source>
        <dbReference type="RefSeq" id="XP_026067899.1"/>
    </source>
</evidence>
<dbReference type="PANTHER" id="PTHR21444:SF14">
    <property type="entry name" value="COILED-COIL DOMAIN-CONTAINING PROTEIN 180"/>
    <property type="match status" value="1"/>
</dbReference>
<dbReference type="CTD" id="100499483"/>
<dbReference type="Pfam" id="PF14644">
    <property type="entry name" value="DUF4456"/>
    <property type="match status" value="1"/>
</dbReference>
<dbReference type="InterPro" id="IPR028089">
    <property type="entry name" value="DUF4455"/>
</dbReference>
<feature type="domain" description="DUF4456" evidence="4">
    <location>
        <begin position="1172"/>
        <end position="1376"/>
    </location>
</feature>
<evidence type="ECO:0000313" key="5">
    <source>
        <dbReference type="Proteomes" id="UP000515129"/>
    </source>
</evidence>
<reference evidence="6" key="1">
    <citation type="submission" date="2025-08" db="UniProtKB">
        <authorList>
            <consortium name="RefSeq"/>
        </authorList>
    </citation>
    <scope>IDENTIFICATION</scope>
    <source>
        <strain evidence="6">Wakin</strain>
        <tissue evidence="6">Muscle</tissue>
    </source>
</reference>
<dbReference type="KEGG" id="caua:113049612"/>
<evidence type="ECO:0000259" key="4">
    <source>
        <dbReference type="Pfam" id="PF14644"/>
    </source>
</evidence>
<evidence type="ECO:0000256" key="1">
    <source>
        <dbReference type="SAM" id="Coils"/>
    </source>
</evidence>
<feature type="coiled-coil region" evidence="1">
    <location>
        <begin position="1253"/>
        <end position="1280"/>
    </location>
</feature>
<name>A0A6P6K6K9_CARAU</name>
<gene>
    <name evidence="6" type="primary">ccdc180</name>
</gene>
<dbReference type="Pfam" id="PF14643">
    <property type="entry name" value="DUF4455"/>
    <property type="match status" value="1"/>
</dbReference>
<organism evidence="5 6">
    <name type="scientific">Carassius auratus</name>
    <name type="common">Goldfish</name>
    <dbReference type="NCBI Taxonomy" id="7957"/>
    <lineage>
        <taxon>Eukaryota</taxon>
        <taxon>Metazoa</taxon>
        <taxon>Chordata</taxon>
        <taxon>Craniata</taxon>
        <taxon>Vertebrata</taxon>
        <taxon>Euteleostomi</taxon>
        <taxon>Actinopterygii</taxon>
        <taxon>Neopterygii</taxon>
        <taxon>Teleostei</taxon>
        <taxon>Ostariophysi</taxon>
        <taxon>Cypriniformes</taxon>
        <taxon>Cyprinidae</taxon>
        <taxon>Cyprininae</taxon>
        <taxon>Carassius</taxon>
    </lineage>
</organism>
<evidence type="ECO:0000259" key="3">
    <source>
        <dbReference type="Pfam" id="PF14643"/>
    </source>
</evidence>
<accession>A0A6P6K6K9</accession>
<dbReference type="GeneID" id="113049612"/>
<dbReference type="OrthoDB" id="431588at2759"/>